<reference evidence="2 4" key="1">
    <citation type="journal article" date="2011" name="Nature">
        <title>The Medicago genome provides insight into the evolution of rhizobial symbioses.</title>
        <authorList>
            <person name="Young N.D."/>
            <person name="Debelle F."/>
            <person name="Oldroyd G.E."/>
            <person name="Geurts R."/>
            <person name="Cannon S.B."/>
            <person name="Udvardi M.K."/>
            <person name="Benedito V.A."/>
            <person name="Mayer K.F."/>
            <person name="Gouzy J."/>
            <person name="Schoof H."/>
            <person name="Van de Peer Y."/>
            <person name="Proost S."/>
            <person name="Cook D.R."/>
            <person name="Meyers B.C."/>
            <person name="Spannagl M."/>
            <person name="Cheung F."/>
            <person name="De Mita S."/>
            <person name="Krishnakumar V."/>
            <person name="Gundlach H."/>
            <person name="Zhou S."/>
            <person name="Mudge J."/>
            <person name="Bharti A.K."/>
            <person name="Murray J.D."/>
            <person name="Naoumkina M.A."/>
            <person name="Rosen B."/>
            <person name="Silverstein K.A."/>
            <person name="Tang H."/>
            <person name="Rombauts S."/>
            <person name="Zhao P.X."/>
            <person name="Zhou P."/>
            <person name="Barbe V."/>
            <person name="Bardou P."/>
            <person name="Bechner M."/>
            <person name="Bellec A."/>
            <person name="Berger A."/>
            <person name="Berges H."/>
            <person name="Bidwell S."/>
            <person name="Bisseling T."/>
            <person name="Choisne N."/>
            <person name="Couloux A."/>
            <person name="Denny R."/>
            <person name="Deshpande S."/>
            <person name="Dai X."/>
            <person name="Doyle J.J."/>
            <person name="Dudez A.M."/>
            <person name="Farmer A.D."/>
            <person name="Fouteau S."/>
            <person name="Franken C."/>
            <person name="Gibelin C."/>
            <person name="Gish J."/>
            <person name="Goldstein S."/>
            <person name="Gonzalez A.J."/>
            <person name="Green P.J."/>
            <person name="Hallab A."/>
            <person name="Hartog M."/>
            <person name="Hua A."/>
            <person name="Humphray S.J."/>
            <person name="Jeong D.H."/>
            <person name="Jing Y."/>
            <person name="Jocker A."/>
            <person name="Kenton S.M."/>
            <person name="Kim D.J."/>
            <person name="Klee K."/>
            <person name="Lai H."/>
            <person name="Lang C."/>
            <person name="Lin S."/>
            <person name="Macmil S.L."/>
            <person name="Magdelenat G."/>
            <person name="Matthews L."/>
            <person name="McCorrison J."/>
            <person name="Monaghan E.L."/>
            <person name="Mun J.H."/>
            <person name="Najar F.Z."/>
            <person name="Nicholson C."/>
            <person name="Noirot C."/>
            <person name="O'Bleness M."/>
            <person name="Paule C.R."/>
            <person name="Poulain J."/>
            <person name="Prion F."/>
            <person name="Qin B."/>
            <person name="Qu C."/>
            <person name="Retzel E.F."/>
            <person name="Riddle C."/>
            <person name="Sallet E."/>
            <person name="Samain S."/>
            <person name="Samson N."/>
            <person name="Sanders I."/>
            <person name="Saurat O."/>
            <person name="Scarpelli C."/>
            <person name="Schiex T."/>
            <person name="Segurens B."/>
            <person name="Severin A.J."/>
            <person name="Sherrier D.J."/>
            <person name="Shi R."/>
            <person name="Sims S."/>
            <person name="Singer S.R."/>
            <person name="Sinharoy S."/>
            <person name="Sterck L."/>
            <person name="Viollet A."/>
            <person name="Wang B.B."/>
            <person name="Wang K."/>
            <person name="Wang M."/>
            <person name="Wang X."/>
            <person name="Warfsmann J."/>
            <person name="Weissenbach J."/>
            <person name="White D.D."/>
            <person name="White J.D."/>
            <person name="Wiley G.B."/>
            <person name="Wincker P."/>
            <person name="Xing Y."/>
            <person name="Yang L."/>
            <person name="Yao Z."/>
            <person name="Ying F."/>
            <person name="Zhai J."/>
            <person name="Zhou L."/>
            <person name="Zuber A."/>
            <person name="Denarie J."/>
            <person name="Dixon R.A."/>
            <person name="May G.D."/>
            <person name="Schwartz D.C."/>
            <person name="Rogers J."/>
            <person name="Quetier F."/>
            <person name="Town C.D."/>
            <person name="Roe B.A."/>
        </authorList>
    </citation>
    <scope>NUCLEOTIDE SEQUENCE [LARGE SCALE GENOMIC DNA]</scope>
    <source>
        <strain evidence="2">A17</strain>
        <strain evidence="3 4">cv. Jemalong A17</strain>
    </source>
</reference>
<dbReference type="EMBL" id="CM001221">
    <property type="protein sequence ID" value="KEH28126.1"/>
    <property type="molecule type" value="Genomic_DNA"/>
</dbReference>
<dbReference type="HOGENOM" id="CLU_2561793_0_0_1"/>
<evidence type="ECO:0000313" key="3">
    <source>
        <dbReference type="EnsemblPlants" id="KEH28126"/>
    </source>
</evidence>
<evidence type="ECO:0000313" key="4">
    <source>
        <dbReference type="Proteomes" id="UP000002051"/>
    </source>
</evidence>
<keyword evidence="4" id="KW-1185">Reference proteome</keyword>
<dbReference type="EnsemblPlants" id="KEH28126">
    <property type="protein sequence ID" value="KEH28126"/>
    <property type="gene ID" value="MTR_5g066705"/>
</dbReference>
<sequence>MRKKLSSLREKMKSRVNNYYHVSIASSHAHSTIKLQRCYTIDEIFMYKKQKVNIGKNPSPTSDRQDSEFIKRRQSSPYKPVL</sequence>
<evidence type="ECO:0000313" key="2">
    <source>
        <dbReference type="EMBL" id="KEH28126.1"/>
    </source>
</evidence>
<dbReference type="Proteomes" id="UP000002051">
    <property type="component" value="Chromosome 5"/>
</dbReference>
<gene>
    <name evidence="2" type="ordered locus">MTR_5g066705</name>
</gene>
<reference evidence="3" key="3">
    <citation type="submission" date="2015-04" db="UniProtKB">
        <authorList>
            <consortium name="EnsemblPlants"/>
        </authorList>
    </citation>
    <scope>IDENTIFICATION</scope>
    <source>
        <strain evidence="3">cv. Jemalong A17</strain>
    </source>
</reference>
<evidence type="ECO:0000256" key="1">
    <source>
        <dbReference type="SAM" id="MobiDB-lite"/>
    </source>
</evidence>
<accession>A0A072UFA0</accession>
<proteinExistence type="predicted"/>
<feature type="region of interest" description="Disordered" evidence="1">
    <location>
        <begin position="53"/>
        <end position="82"/>
    </location>
</feature>
<dbReference type="AlphaFoldDB" id="A0A072UFA0"/>
<reference evidence="2 4" key="2">
    <citation type="journal article" date="2014" name="BMC Genomics">
        <title>An improved genome release (version Mt4.0) for the model legume Medicago truncatula.</title>
        <authorList>
            <person name="Tang H."/>
            <person name="Krishnakumar V."/>
            <person name="Bidwell S."/>
            <person name="Rosen B."/>
            <person name="Chan A."/>
            <person name="Zhou S."/>
            <person name="Gentzbittel L."/>
            <person name="Childs K.L."/>
            <person name="Yandell M."/>
            <person name="Gundlach H."/>
            <person name="Mayer K.F."/>
            <person name="Schwartz D.C."/>
            <person name="Town C.D."/>
        </authorList>
    </citation>
    <scope>GENOME REANNOTATION</scope>
    <source>
        <strain evidence="2">A17</strain>
        <strain evidence="3 4">cv. Jemalong A17</strain>
    </source>
</reference>
<protein>
    <submittedName>
        <fullName evidence="2 3">Uncharacterized protein</fullName>
    </submittedName>
</protein>
<organism evidence="2 4">
    <name type="scientific">Medicago truncatula</name>
    <name type="common">Barrel medic</name>
    <name type="synonym">Medicago tribuloides</name>
    <dbReference type="NCBI Taxonomy" id="3880"/>
    <lineage>
        <taxon>Eukaryota</taxon>
        <taxon>Viridiplantae</taxon>
        <taxon>Streptophyta</taxon>
        <taxon>Embryophyta</taxon>
        <taxon>Tracheophyta</taxon>
        <taxon>Spermatophyta</taxon>
        <taxon>Magnoliopsida</taxon>
        <taxon>eudicotyledons</taxon>
        <taxon>Gunneridae</taxon>
        <taxon>Pentapetalae</taxon>
        <taxon>rosids</taxon>
        <taxon>fabids</taxon>
        <taxon>Fabales</taxon>
        <taxon>Fabaceae</taxon>
        <taxon>Papilionoideae</taxon>
        <taxon>50 kb inversion clade</taxon>
        <taxon>NPAAA clade</taxon>
        <taxon>Hologalegina</taxon>
        <taxon>IRL clade</taxon>
        <taxon>Trifolieae</taxon>
        <taxon>Medicago</taxon>
    </lineage>
</organism>
<name>A0A072UFA0_MEDTR</name>